<dbReference type="CDD" id="cd06261">
    <property type="entry name" value="TM_PBP2"/>
    <property type="match status" value="1"/>
</dbReference>
<dbReference type="EMBL" id="SOAW01000001">
    <property type="protein sequence ID" value="TDT33283.1"/>
    <property type="molecule type" value="Genomic_DNA"/>
</dbReference>
<keyword evidence="2 7" id="KW-0813">Transport</keyword>
<evidence type="ECO:0000256" key="2">
    <source>
        <dbReference type="ARBA" id="ARBA00022448"/>
    </source>
</evidence>
<feature type="region of interest" description="Disordered" evidence="8">
    <location>
        <begin position="13"/>
        <end position="42"/>
    </location>
</feature>
<evidence type="ECO:0000256" key="1">
    <source>
        <dbReference type="ARBA" id="ARBA00004651"/>
    </source>
</evidence>
<dbReference type="GO" id="GO:0005886">
    <property type="term" value="C:plasma membrane"/>
    <property type="evidence" value="ECO:0007669"/>
    <property type="project" value="UniProtKB-SubCell"/>
</dbReference>
<name>A0A4R7J9U7_9ACTN</name>
<evidence type="ECO:0000256" key="4">
    <source>
        <dbReference type="ARBA" id="ARBA00022692"/>
    </source>
</evidence>
<organism evidence="10 11">
    <name type="scientific">Naumannella halotolerans</name>
    <dbReference type="NCBI Taxonomy" id="993414"/>
    <lineage>
        <taxon>Bacteria</taxon>
        <taxon>Bacillati</taxon>
        <taxon>Actinomycetota</taxon>
        <taxon>Actinomycetes</taxon>
        <taxon>Propionibacteriales</taxon>
        <taxon>Propionibacteriaceae</taxon>
        <taxon>Naumannella</taxon>
    </lineage>
</organism>
<evidence type="ECO:0000259" key="9">
    <source>
        <dbReference type="PROSITE" id="PS50928"/>
    </source>
</evidence>
<reference evidence="10 11" key="1">
    <citation type="submission" date="2019-03" db="EMBL/GenBank/DDBJ databases">
        <title>Genomic Encyclopedia of Archaeal and Bacterial Type Strains, Phase II (KMG-II): from individual species to whole genera.</title>
        <authorList>
            <person name="Goeker M."/>
        </authorList>
    </citation>
    <scope>NUCLEOTIDE SEQUENCE [LARGE SCALE GENOMIC DNA]</scope>
    <source>
        <strain evidence="10 11">DSM 24323</strain>
    </source>
</reference>
<evidence type="ECO:0000256" key="3">
    <source>
        <dbReference type="ARBA" id="ARBA00022475"/>
    </source>
</evidence>
<evidence type="ECO:0000313" key="10">
    <source>
        <dbReference type="EMBL" id="TDT33283.1"/>
    </source>
</evidence>
<comment type="similarity">
    <text evidence="7">Belongs to the binding-protein-dependent transport system permease family.</text>
</comment>
<dbReference type="PANTHER" id="PTHR43386:SF25">
    <property type="entry name" value="PEPTIDE ABC TRANSPORTER PERMEASE PROTEIN"/>
    <property type="match status" value="1"/>
</dbReference>
<keyword evidence="5 7" id="KW-1133">Transmembrane helix</keyword>
<dbReference type="InterPro" id="IPR050366">
    <property type="entry name" value="BP-dependent_transpt_permease"/>
</dbReference>
<dbReference type="OrthoDB" id="8906042at2"/>
<dbReference type="Pfam" id="PF00528">
    <property type="entry name" value="BPD_transp_1"/>
    <property type="match status" value="1"/>
</dbReference>
<feature type="transmembrane region" description="Helical" evidence="7">
    <location>
        <begin position="51"/>
        <end position="73"/>
    </location>
</feature>
<keyword evidence="11" id="KW-1185">Reference proteome</keyword>
<dbReference type="GO" id="GO:0055085">
    <property type="term" value="P:transmembrane transport"/>
    <property type="evidence" value="ECO:0007669"/>
    <property type="project" value="InterPro"/>
</dbReference>
<keyword evidence="6 7" id="KW-0472">Membrane</keyword>
<dbReference type="Proteomes" id="UP000295371">
    <property type="component" value="Unassembled WGS sequence"/>
</dbReference>
<accession>A0A4R7J9U7</accession>
<dbReference type="AlphaFoldDB" id="A0A4R7J9U7"/>
<feature type="transmembrane region" description="Helical" evidence="7">
    <location>
        <begin position="238"/>
        <end position="263"/>
    </location>
</feature>
<dbReference type="RefSeq" id="WP_133753824.1">
    <property type="nucleotide sequence ID" value="NZ_SOAW01000001.1"/>
</dbReference>
<evidence type="ECO:0000256" key="7">
    <source>
        <dbReference type="RuleBase" id="RU363032"/>
    </source>
</evidence>
<feature type="domain" description="ABC transmembrane type-1" evidence="9">
    <location>
        <begin position="117"/>
        <end position="306"/>
    </location>
</feature>
<comment type="caution">
    <text evidence="10">The sequence shown here is derived from an EMBL/GenBank/DDBJ whole genome shotgun (WGS) entry which is preliminary data.</text>
</comment>
<feature type="transmembrane region" description="Helical" evidence="7">
    <location>
        <begin position="283"/>
        <end position="302"/>
    </location>
</feature>
<gene>
    <name evidence="10" type="ORF">CLV29_0889</name>
</gene>
<dbReference type="SUPFAM" id="SSF161098">
    <property type="entry name" value="MetI-like"/>
    <property type="match status" value="1"/>
</dbReference>
<dbReference type="InterPro" id="IPR035906">
    <property type="entry name" value="MetI-like_sf"/>
</dbReference>
<comment type="subcellular location">
    <subcellularLocation>
        <location evidence="1 7">Cell membrane</location>
        <topology evidence="1 7">Multi-pass membrane protein</topology>
    </subcellularLocation>
</comment>
<dbReference type="InterPro" id="IPR000515">
    <property type="entry name" value="MetI-like"/>
</dbReference>
<dbReference type="PROSITE" id="PS50928">
    <property type="entry name" value="ABC_TM1"/>
    <property type="match status" value="1"/>
</dbReference>
<feature type="transmembrane region" description="Helical" evidence="7">
    <location>
        <begin position="119"/>
        <end position="145"/>
    </location>
</feature>
<proteinExistence type="inferred from homology"/>
<protein>
    <submittedName>
        <fullName evidence="10">Peptide/nickel transport system permease protein</fullName>
    </submittedName>
</protein>
<keyword evidence="4 7" id="KW-0812">Transmembrane</keyword>
<sequence length="316" mass="32973">MSFLSLREHRPPLQTIDGEPQVCGPAGAEPSAAERSPRPARRWSVPPRLRSLITAPTVIIAVAWLAMIIIAAIRPTWFTAVDPYAVVGPNLSGPSAQHIFGTDQIGRDLFARVVHGAGLTVQATVIAVGVGIVLGSLIGLLAGALGGWADSLLMRGVDVILSIPGLLLSLAIITVLGYGTLNVAIAVGLGSVATCARVMRSEVLRVRVSVYVEAARSCGVRPIGVLFRHILPNAAGPVIVLAVLDFGTAMLAVSSLSFLGHGAKPPAPEWGSLVSAGRDFLDTGWWLTTLPGLVVALTVLAANRLARHLEGSERTV</sequence>
<evidence type="ECO:0000256" key="5">
    <source>
        <dbReference type="ARBA" id="ARBA00022989"/>
    </source>
</evidence>
<evidence type="ECO:0000313" key="11">
    <source>
        <dbReference type="Proteomes" id="UP000295371"/>
    </source>
</evidence>
<evidence type="ECO:0000256" key="8">
    <source>
        <dbReference type="SAM" id="MobiDB-lite"/>
    </source>
</evidence>
<evidence type="ECO:0000256" key="6">
    <source>
        <dbReference type="ARBA" id="ARBA00023136"/>
    </source>
</evidence>
<dbReference type="PANTHER" id="PTHR43386">
    <property type="entry name" value="OLIGOPEPTIDE TRANSPORT SYSTEM PERMEASE PROTEIN APPC"/>
    <property type="match status" value="1"/>
</dbReference>
<dbReference type="Gene3D" id="1.10.3720.10">
    <property type="entry name" value="MetI-like"/>
    <property type="match status" value="1"/>
</dbReference>
<keyword evidence="3" id="KW-1003">Cell membrane</keyword>